<dbReference type="GO" id="GO:0006313">
    <property type="term" value="P:DNA transposition"/>
    <property type="evidence" value="ECO:0007669"/>
    <property type="project" value="InterPro"/>
</dbReference>
<proteinExistence type="predicted"/>
<name>A0A076LRB3_9GAMM</name>
<organism evidence="2 3">
    <name type="scientific">Edwardsiella anguillarum ET080813</name>
    <dbReference type="NCBI Taxonomy" id="667120"/>
    <lineage>
        <taxon>Bacteria</taxon>
        <taxon>Pseudomonadati</taxon>
        <taxon>Pseudomonadota</taxon>
        <taxon>Gammaproteobacteria</taxon>
        <taxon>Enterobacterales</taxon>
        <taxon>Hafniaceae</taxon>
        <taxon>Edwardsiella</taxon>
    </lineage>
</organism>
<dbReference type="GO" id="GO:0003677">
    <property type="term" value="F:DNA binding"/>
    <property type="evidence" value="ECO:0007669"/>
    <property type="project" value="InterPro"/>
</dbReference>
<dbReference type="AlphaFoldDB" id="A0A076LRB3"/>
<evidence type="ECO:0000313" key="2">
    <source>
        <dbReference type="EMBL" id="AIJ09083.1"/>
    </source>
</evidence>
<accession>A0A076LRB3</accession>
<gene>
    <name evidence="2" type="ORF">ETEE_2649</name>
</gene>
<dbReference type="KEGG" id="ete:ETEE_2649"/>
<protein>
    <recommendedName>
        <fullName evidence="1">Transposase IS801/IS1294 domain-containing protein</fullName>
    </recommendedName>
</protein>
<dbReference type="GO" id="GO:0004803">
    <property type="term" value="F:transposase activity"/>
    <property type="evidence" value="ECO:0007669"/>
    <property type="project" value="InterPro"/>
</dbReference>
<evidence type="ECO:0000313" key="3">
    <source>
        <dbReference type="Proteomes" id="UP000028681"/>
    </source>
</evidence>
<dbReference type="HOGENOM" id="CLU_3055133_0_0_6"/>
<reference evidence="2 3" key="1">
    <citation type="journal article" date="2012" name="PLoS ONE">
        <title>Edwardsiella comparative phylogenomics reveal the new intra/inter-species taxonomic relationships, virulence evolution and niche adaptation mechanisms.</title>
        <authorList>
            <person name="Yang M."/>
            <person name="Lv Y."/>
            <person name="Xiao J."/>
            <person name="Wu H."/>
            <person name="Zheng H."/>
            <person name="Liu Q."/>
            <person name="Zhang Y."/>
            <person name="Wang Q."/>
        </authorList>
    </citation>
    <scope>NUCLEOTIDE SEQUENCE [LARGE SCALE GENOMIC DNA]</scope>
    <source>
        <strain evidence="3">080813</strain>
    </source>
</reference>
<dbReference type="Pfam" id="PF04986">
    <property type="entry name" value="Y2_Tnp"/>
    <property type="match status" value="1"/>
</dbReference>
<dbReference type="EMBL" id="CP006664">
    <property type="protein sequence ID" value="AIJ09083.1"/>
    <property type="molecule type" value="Genomic_DNA"/>
</dbReference>
<dbReference type="InterPro" id="IPR007069">
    <property type="entry name" value="Transposase_32"/>
</dbReference>
<dbReference type="Proteomes" id="UP000028681">
    <property type="component" value="Chromosome"/>
</dbReference>
<sequence>MDIFCAHHTYGRQLNQHPHIHVSVTRAGLDIKHHVWRLLFFKKKEVETIWRNAVVHLLRDNYARIPQ</sequence>
<feature type="domain" description="Transposase IS801/IS1294" evidence="1">
    <location>
        <begin position="3"/>
        <end position="62"/>
    </location>
</feature>
<evidence type="ECO:0000259" key="1">
    <source>
        <dbReference type="Pfam" id="PF04986"/>
    </source>
</evidence>